<proteinExistence type="predicted"/>
<dbReference type="AlphaFoldDB" id="A0A1H5LWS9"/>
<dbReference type="EMBL" id="FNTX01000002">
    <property type="protein sequence ID" value="SEE81499.1"/>
    <property type="molecule type" value="Genomic_DNA"/>
</dbReference>
<organism evidence="1 2">
    <name type="scientific">Ruania alba</name>
    <dbReference type="NCBI Taxonomy" id="648782"/>
    <lineage>
        <taxon>Bacteria</taxon>
        <taxon>Bacillati</taxon>
        <taxon>Actinomycetota</taxon>
        <taxon>Actinomycetes</taxon>
        <taxon>Micrococcales</taxon>
        <taxon>Ruaniaceae</taxon>
        <taxon>Ruania</taxon>
    </lineage>
</organism>
<protein>
    <submittedName>
        <fullName evidence="1">Uncharacterized protein</fullName>
    </submittedName>
</protein>
<accession>A0A1H5LWS9</accession>
<dbReference type="Proteomes" id="UP000199220">
    <property type="component" value="Unassembled WGS sequence"/>
</dbReference>
<evidence type="ECO:0000313" key="2">
    <source>
        <dbReference type="Proteomes" id="UP000199220"/>
    </source>
</evidence>
<evidence type="ECO:0000313" key="1">
    <source>
        <dbReference type="EMBL" id="SEE81499.1"/>
    </source>
</evidence>
<gene>
    <name evidence="1" type="ORF">SAMN04488554_3025</name>
</gene>
<keyword evidence="2" id="KW-1185">Reference proteome</keyword>
<dbReference type="STRING" id="648782.SAMN04488554_3025"/>
<sequence>MVDVESGHPRAEIGKLVGLLRALDITLHAIESPASNEHAAHQSIASALSRVTYLERREDRVALELHREVLRSMQRDLAAVIARALSNIGQMRSQVRGDQSQEWLDEWESVLRGPVSSLVDTMMRADEHGIDMRQVGPFLGVLTQAQRRAAIRRASRGNPSAA</sequence>
<name>A0A1H5LWS9_9MICO</name>
<reference evidence="2" key="1">
    <citation type="submission" date="2016-10" db="EMBL/GenBank/DDBJ databases">
        <authorList>
            <person name="Varghese N."/>
            <person name="Submissions S."/>
        </authorList>
    </citation>
    <scope>NUCLEOTIDE SEQUENCE [LARGE SCALE GENOMIC DNA]</scope>
    <source>
        <strain evidence="2">DSM 21368</strain>
    </source>
</reference>